<name>A0A183MDW6_9TREM</name>
<protein>
    <submittedName>
        <fullName evidence="1">Uncharacterized protein</fullName>
    </submittedName>
</protein>
<organism evidence="1 2">
    <name type="scientific">Schistosoma margrebowiei</name>
    <dbReference type="NCBI Taxonomy" id="48269"/>
    <lineage>
        <taxon>Eukaryota</taxon>
        <taxon>Metazoa</taxon>
        <taxon>Spiralia</taxon>
        <taxon>Lophotrochozoa</taxon>
        <taxon>Platyhelminthes</taxon>
        <taxon>Trematoda</taxon>
        <taxon>Digenea</taxon>
        <taxon>Strigeidida</taxon>
        <taxon>Schistosomatoidea</taxon>
        <taxon>Schistosomatidae</taxon>
        <taxon>Schistosoma</taxon>
    </lineage>
</organism>
<sequence>MIIFFMYHINQFIMSAPIHPTISAPIIRTLQWILKTLQIVVLPQVMILSH</sequence>
<reference evidence="1 2" key="1">
    <citation type="submission" date="2018-11" db="EMBL/GenBank/DDBJ databases">
        <authorList>
            <consortium name="Pathogen Informatics"/>
        </authorList>
    </citation>
    <scope>NUCLEOTIDE SEQUENCE [LARGE SCALE GENOMIC DNA]</scope>
    <source>
        <strain evidence="1 2">Zambia</strain>
    </source>
</reference>
<accession>A0A183MDW6</accession>
<dbReference type="EMBL" id="UZAI01013697">
    <property type="protein sequence ID" value="VDP11731.1"/>
    <property type="molecule type" value="Genomic_DNA"/>
</dbReference>
<keyword evidence="2" id="KW-1185">Reference proteome</keyword>
<evidence type="ECO:0000313" key="1">
    <source>
        <dbReference type="EMBL" id="VDP11731.1"/>
    </source>
</evidence>
<gene>
    <name evidence="1" type="ORF">SMRZ_LOCUS14241</name>
</gene>
<evidence type="ECO:0000313" key="2">
    <source>
        <dbReference type="Proteomes" id="UP000277204"/>
    </source>
</evidence>
<proteinExistence type="predicted"/>
<dbReference type="Proteomes" id="UP000277204">
    <property type="component" value="Unassembled WGS sequence"/>
</dbReference>
<dbReference type="AlphaFoldDB" id="A0A183MDW6"/>